<feature type="active site" description="Proton acceptor" evidence="3">
    <location>
        <position position="376"/>
    </location>
</feature>
<evidence type="ECO:0000256" key="2">
    <source>
        <dbReference type="ARBA" id="ARBA00022801"/>
    </source>
</evidence>
<evidence type="ECO:0000256" key="3">
    <source>
        <dbReference type="PIRSR" id="PIRSR001112-1"/>
    </source>
</evidence>
<comment type="similarity">
    <text evidence="1">Belongs to the peptidase S33 family.</text>
</comment>
<feature type="active site" description="Nucleophile" evidence="3">
    <location>
        <position position="198"/>
    </location>
</feature>
<evidence type="ECO:0000313" key="5">
    <source>
        <dbReference type="EMBL" id="KAH8690457.1"/>
    </source>
</evidence>
<dbReference type="EMBL" id="JAJTJA010000013">
    <property type="protein sequence ID" value="KAH8690457.1"/>
    <property type="molecule type" value="Genomic_DNA"/>
</dbReference>
<dbReference type="GO" id="GO:0097176">
    <property type="term" value="P:epoxide metabolic process"/>
    <property type="evidence" value="ECO:0007669"/>
    <property type="project" value="TreeGrafter"/>
</dbReference>
<dbReference type="Pfam" id="PF06441">
    <property type="entry name" value="EHN"/>
    <property type="match status" value="1"/>
</dbReference>
<evidence type="ECO:0000256" key="1">
    <source>
        <dbReference type="ARBA" id="ARBA00010088"/>
    </source>
</evidence>
<protein>
    <submittedName>
        <fullName evidence="5">Alpha/Beta hydrolase protein</fullName>
    </submittedName>
</protein>
<dbReference type="Proteomes" id="UP001201262">
    <property type="component" value="Unassembled WGS sequence"/>
</dbReference>
<dbReference type="AlphaFoldDB" id="A0AAD4PS46"/>
<organism evidence="5 6">
    <name type="scientific">Talaromyces proteolyticus</name>
    <dbReference type="NCBI Taxonomy" id="1131652"/>
    <lineage>
        <taxon>Eukaryota</taxon>
        <taxon>Fungi</taxon>
        <taxon>Dikarya</taxon>
        <taxon>Ascomycota</taxon>
        <taxon>Pezizomycotina</taxon>
        <taxon>Eurotiomycetes</taxon>
        <taxon>Eurotiomycetidae</taxon>
        <taxon>Eurotiales</taxon>
        <taxon>Trichocomaceae</taxon>
        <taxon>Talaromyces</taxon>
        <taxon>Talaromyces sect. Bacilispori</taxon>
    </lineage>
</organism>
<sequence>MGFHGYNVPPPNASDAIKPWEVHIPQKDIDDLVALLKLTPLAPPTYENALPEQDGYLGLRRDWMVETKRYWESSFNWREQEKYINSFPHFKASIQDPVGDFEIHFVALFSKKADAIPILLLHGWPGCFIEFLSILDMLRERYTAETLPYHLIVPSLPGYTFSSPPPLDRNITSDDAARIFDKLTSLLGFESYIIQGGDLGGRIGRIIAANHPNCKAIHLNTGPMPPPEEAEVRSQINKTEEEGLQRHLFFKHNGSAYAWTHATRPSTIGFVLSSNPVALLAWVGEKFLDWTDDTPPLDLILVSITLYWVTHSAASSLWSYRQFYGPDAESHGTKRWHINKPLGFSWFPKEITPVPRAWVETTGDLVFYRQHKKGGHFAAMEQPEALWADVEDFLGILKDRFAMRSI</sequence>
<dbReference type="GO" id="GO:0004301">
    <property type="term" value="F:epoxide hydrolase activity"/>
    <property type="evidence" value="ECO:0007669"/>
    <property type="project" value="TreeGrafter"/>
</dbReference>
<name>A0AAD4PS46_9EURO</name>
<accession>A0AAD4PS46</accession>
<dbReference type="GeneID" id="70242387"/>
<dbReference type="SUPFAM" id="SSF53474">
    <property type="entry name" value="alpha/beta-Hydrolases"/>
    <property type="match status" value="1"/>
</dbReference>
<dbReference type="Gene3D" id="3.40.50.1820">
    <property type="entry name" value="alpha/beta hydrolase"/>
    <property type="match status" value="1"/>
</dbReference>
<dbReference type="InterPro" id="IPR000639">
    <property type="entry name" value="Epox_hydrolase-like"/>
</dbReference>
<dbReference type="PRINTS" id="PR00412">
    <property type="entry name" value="EPOXHYDRLASE"/>
</dbReference>
<dbReference type="InterPro" id="IPR016292">
    <property type="entry name" value="Epoxide_hydrolase"/>
</dbReference>
<dbReference type="RefSeq" id="XP_046066653.1">
    <property type="nucleotide sequence ID" value="XM_046212100.1"/>
</dbReference>
<dbReference type="InterPro" id="IPR029058">
    <property type="entry name" value="AB_hydrolase_fold"/>
</dbReference>
<gene>
    <name evidence="5" type="ORF">BGW36DRAFT_305843</name>
</gene>
<dbReference type="InterPro" id="IPR010497">
    <property type="entry name" value="Epoxide_hydro_N"/>
</dbReference>
<keyword evidence="2 5" id="KW-0378">Hydrolase</keyword>
<keyword evidence="6" id="KW-1185">Reference proteome</keyword>
<dbReference type="PANTHER" id="PTHR21661:SF39">
    <property type="entry name" value="HYDROLASE, PUTATIVE (AFU_ORTHOLOGUE AFUA_3G08960)-RELATED"/>
    <property type="match status" value="1"/>
</dbReference>
<evidence type="ECO:0000313" key="6">
    <source>
        <dbReference type="Proteomes" id="UP001201262"/>
    </source>
</evidence>
<feature type="domain" description="Epoxide hydrolase N-terminal" evidence="4">
    <location>
        <begin position="17"/>
        <end position="131"/>
    </location>
</feature>
<dbReference type="PANTHER" id="PTHR21661">
    <property type="entry name" value="EPOXIDE HYDROLASE 1-RELATED"/>
    <property type="match status" value="1"/>
</dbReference>
<evidence type="ECO:0000259" key="4">
    <source>
        <dbReference type="Pfam" id="PF06441"/>
    </source>
</evidence>
<feature type="active site" description="Proton donor" evidence="3">
    <location>
        <position position="320"/>
    </location>
</feature>
<comment type="caution">
    <text evidence="5">The sequence shown here is derived from an EMBL/GenBank/DDBJ whole genome shotgun (WGS) entry which is preliminary data.</text>
</comment>
<reference evidence="5" key="1">
    <citation type="submission" date="2021-12" db="EMBL/GenBank/DDBJ databases">
        <title>Convergent genome expansion in fungi linked to evolution of root-endophyte symbiosis.</title>
        <authorList>
            <consortium name="DOE Joint Genome Institute"/>
            <person name="Ke Y.-H."/>
            <person name="Bonito G."/>
            <person name="Liao H.-L."/>
            <person name="Looney B."/>
            <person name="Rojas-Flechas A."/>
            <person name="Nash J."/>
            <person name="Hameed K."/>
            <person name="Schadt C."/>
            <person name="Martin F."/>
            <person name="Crous P.W."/>
            <person name="Miettinen O."/>
            <person name="Magnuson J.K."/>
            <person name="Labbe J."/>
            <person name="Jacobson D."/>
            <person name="Doktycz M.J."/>
            <person name="Veneault-Fourrey C."/>
            <person name="Kuo A."/>
            <person name="Mondo S."/>
            <person name="Calhoun S."/>
            <person name="Riley R."/>
            <person name="Ohm R."/>
            <person name="LaButti K."/>
            <person name="Andreopoulos B."/>
            <person name="Pangilinan J."/>
            <person name="Nolan M."/>
            <person name="Tritt A."/>
            <person name="Clum A."/>
            <person name="Lipzen A."/>
            <person name="Daum C."/>
            <person name="Barry K."/>
            <person name="Grigoriev I.V."/>
            <person name="Vilgalys R."/>
        </authorList>
    </citation>
    <scope>NUCLEOTIDE SEQUENCE</scope>
    <source>
        <strain evidence="5">PMI_201</strain>
    </source>
</reference>
<dbReference type="PIRSF" id="PIRSF001112">
    <property type="entry name" value="Epoxide_hydrolase"/>
    <property type="match status" value="1"/>
</dbReference>
<proteinExistence type="inferred from homology"/>